<dbReference type="Proteomes" id="UP000887580">
    <property type="component" value="Unplaced"/>
</dbReference>
<proteinExistence type="predicted"/>
<evidence type="ECO:0000313" key="1">
    <source>
        <dbReference type="Proteomes" id="UP000887580"/>
    </source>
</evidence>
<reference evidence="2" key="1">
    <citation type="submission" date="2022-11" db="UniProtKB">
        <authorList>
            <consortium name="WormBaseParasite"/>
        </authorList>
    </citation>
    <scope>IDENTIFICATION</scope>
</reference>
<organism evidence="1 2">
    <name type="scientific">Panagrolaimus sp. PS1159</name>
    <dbReference type="NCBI Taxonomy" id="55785"/>
    <lineage>
        <taxon>Eukaryota</taxon>
        <taxon>Metazoa</taxon>
        <taxon>Ecdysozoa</taxon>
        <taxon>Nematoda</taxon>
        <taxon>Chromadorea</taxon>
        <taxon>Rhabditida</taxon>
        <taxon>Tylenchina</taxon>
        <taxon>Panagrolaimomorpha</taxon>
        <taxon>Panagrolaimoidea</taxon>
        <taxon>Panagrolaimidae</taxon>
        <taxon>Panagrolaimus</taxon>
    </lineage>
</organism>
<accession>A0AC35GHT9</accession>
<protein>
    <submittedName>
        <fullName evidence="2">Phosphatidylinositol-specific phospholipase C X domain-containing protein</fullName>
    </submittedName>
</protein>
<sequence>MIWLLLLIFVFAKSPSLIDSQSPQLNTSIWMEQLLPKIGNLHLYDITLPGTHDAASFIITSALSPDPAGDPFLDDIIKIAEQFGIPVQDIIIPWAESQNRTLFEQALDGMRYFDLRAAFNGSEWFSYHFDLGLPIIEHLTGIQKFLQTHTSEILIIEVSHFAATNLTKDDLNGLRKIIMDLLSPWLYPRSDNFITINEMIAKNQRVIVTFSDDETIENFPQLWPASTMINSYANSDKVDQMIAYNQKQVEDFNAISCLPKNALYKLSWTLTPQTSTIIESLLGGKLKSLRELANIGNQKLSSFARPFQAKGMKLCQILLIDFQETSNIMPVIFRSILNY</sequence>
<dbReference type="WBParaSite" id="PS1159_v2.g5135.t2">
    <property type="protein sequence ID" value="PS1159_v2.g5135.t2"/>
    <property type="gene ID" value="PS1159_v2.g5135"/>
</dbReference>
<evidence type="ECO:0000313" key="2">
    <source>
        <dbReference type="WBParaSite" id="PS1159_v2.g5135.t2"/>
    </source>
</evidence>
<name>A0AC35GHT9_9BILA</name>